<organism evidence="1 2">
    <name type="scientific">Photobacterium malacitanum</name>
    <dbReference type="NCBI Taxonomy" id="2204294"/>
    <lineage>
        <taxon>Bacteria</taxon>
        <taxon>Pseudomonadati</taxon>
        <taxon>Pseudomonadota</taxon>
        <taxon>Gammaproteobacteria</taxon>
        <taxon>Vibrionales</taxon>
        <taxon>Vibrionaceae</taxon>
        <taxon>Photobacterium</taxon>
    </lineage>
</organism>
<reference evidence="2" key="1">
    <citation type="submission" date="2017-06" db="EMBL/GenBank/DDBJ databases">
        <authorList>
            <person name="Rodrigo-Torres L."/>
            <person name="Arahal R.D."/>
            <person name="Lucena T."/>
        </authorList>
    </citation>
    <scope>NUCLEOTIDE SEQUENCE [LARGE SCALE GENOMIC DNA]</scope>
    <source>
        <strain evidence="2">CECT 9190</strain>
    </source>
</reference>
<evidence type="ECO:0000313" key="2">
    <source>
        <dbReference type="Proteomes" id="UP000195963"/>
    </source>
</evidence>
<name>A0A1Y6MNS8_9GAMM</name>
<gene>
    <name evidence="1" type="ORF">PMAL9190_03007</name>
</gene>
<dbReference type="EMBL" id="FYAK01000007">
    <property type="protein sequence ID" value="SMY37450.1"/>
    <property type="molecule type" value="Genomic_DNA"/>
</dbReference>
<evidence type="ECO:0000313" key="1">
    <source>
        <dbReference type="EMBL" id="SMY37450.1"/>
    </source>
</evidence>
<dbReference type="AlphaFoldDB" id="A0A1Y6MNS8"/>
<dbReference type="Proteomes" id="UP000195963">
    <property type="component" value="Unassembled WGS sequence"/>
</dbReference>
<proteinExistence type="predicted"/>
<sequence length="41" mass="4363">MRKSNKKAVTVLTVAAFLVLLIILIGADYAEMENVLGNADG</sequence>
<accession>A0A1Y6MNS8</accession>
<keyword evidence="2" id="KW-1185">Reference proteome</keyword>
<protein>
    <submittedName>
        <fullName evidence="1">Uncharacterized protein</fullName>
    </submittedName>
</protein>